<feature type="transmembrane region" description="Helical" evidence="1">
    <location>
        <begin position="123"/>
        <end position="152"/>
    </location>
</feature>
<keyword evidence="1" id="KW-0472">Membrane</keyword>
<keyword evidence="1" id="KW-0812">Transmembrane</keyword>
<keyword evidence="1" id="KW-1133">Transmembrane helix</keyword>
<comment type="caution">
    <text evidence="3">The sequence shown here is derived from an EMBL/GenBank/DDBJ whole genome shotgun (WGS) entry which is preliminary data.</text>
</comment>
<protein>
    <recommendedName>
        <fullName evidence="2">DUF6534 domain-containing protein</fullName>
    </recommendedName>
</protein>
<accession>G7E589</accession>
<dbReference type="PANTHER" id="PTHR40465">
    <property type="entry name" value="CHROMOSOME 1, WHOLE GENOME SHOTGUN SEQUENCE"/>
    <property type="match status" value="1"/>
</dbReference>
<evidence type="ECO:0000313" key="4">
    <source>
        <dbReference type="Proteomes" id="UP000009131"/>
    </source>
</evidence>
<feature type="domain" description="DUF6534" evidence="2">
    <location>
        <begin position="171"/>
        <end position="253"/>
    </location>
</feature>
<dbReference type="PANTHER" id="PTHR40465:SF1">
    <property type="entry name" value="DUF6534 DOMAIN-CONTAINING PROTEIN"/>
    <property type="match status" value="1"/>
</dbReference>
<evidence type="ECO:0000256" key="1">
    <source>
        <dbReference type="SAM" id="Phobius"/>
    </source>
</evidence>
<dbReference type="OrthoDB" id="3183258at2759"/>
<dbReference type="Proteomes" id="UP000009131">
    <property type="component" value="Unassembled WGS sequence"/>
</dbReference>
<dbReference type="HOGENOM" id="CLU_403880_0_0_1"/>
<feature type="transmembrane region" description="Helical" evidence="1">
    <location>
        <begin position="537"/>
        <end position="560"/>
    </location>
</feature>
<evidence type="ECO:0000259" key="2">
    <source>
        <dbReference type="Pfam" id="PF20152"/>
    </source>
</evidence>
<dbReference type="STRING" id="764103.G7E589"/>
<feature type="transmembrane region" description="Helical" evidence="1">
    <location>
        <begin position="350"/>
        <end position="372"/>
    </location>
</feature>
<reference evidence="3 4" key="2">
    <citation type="journal article" date="2012" name="Open Biol.">
        <title>Characteristics of nucleosomes and linker DNA regions on the genome of the basidiomycete Mixia osmundae revealed by mono- and dinucleosome mapping.</title>
        <authorList>
            <person name="Nishida H."/>
            <person name="Kondo S."/>
            <person name="Matsumoto T."/>
            <person name="Suzuki Y."/>
            <person name="Yoshikawa H."/>
            <person name="Taylor T.D."/>
            <person name="Sugiyama J."/>
        </authorList>
    </citation>
    <scope>NUCLEOTIDE SEQUENCE [LARGE SCALE GENOMIC DNA]</scope>
    <source>
        <strain evidence="4">CBS 9802 / IAM 14324 / JCM 22182 / KY 12970</strain>
    </source>
</reference>
<organism evidence="3 4">
    <name type="scientific">Mixia osmundae (strain CBS 9802 / IAM 14324 / JCM 22182 / KY 12970)</name>
    <dbReference type="NCBI Taxonomy" id="764103"/>
    <lineage>
        <taxon>Eukaryota</taxon>
        <taxon>Fungi</taxon>
        <taxon>Dikarya</taxon>
        <taxon>Basidiomycota</taxon>
        <taxon>Pucciniomycotina</taxon>
        <taxon>Mixiomycetes</taxon>
        <taxon>Mixiales</taxon>
        <taxon>Mixiaceae</taxon>
        <taxon>Mixia</taxon>
    </lineage>
</organism>
<dbReference type="EMBL" id="BABT02000150">
    <property type="protein sequence ID" value="GAA97999.1"/>
    <property type="molecule type" value="Genomic_DNA"/>
</dbReference>
<feature type="domain" description="DUF6534" evidence="2">
    <location>
        <begin position="503"/>
        <end position="589"/>
    </location>
</feature>
<feature type="transmembrane region" description="Helical" evidence="1">
    <location>
        <begin position="455"/>
        <end position="481"/>
    </location>
</feature>
<evidence type="ECO:0000313" key="3">
    <source>
        <dbReference type="EMBL" id="GAA97999.1"/>
    </source>
</evidence>
<feature type="transmembrane region" description="Helical" evidence="1">
    <location>
        <begin position="384"/>
        <end position="409"/>
    </location>
</feature>
<dbReference type="InterPro" id="IPR045339">
    <property type="entry name" value="DUF6534"/>
</dbReference>
<feature type="transmembrane region" description="Helical" evidence="1">
    <location>
        <begin position="89"/>
        <end position="111"/>
    </location>
</feature>
<name>G7E589_MIXOS</name>
<dbReference type="eggNOG" id="ENOG502S3SS">
    <property type="taxonomic scope" value="Eukaryota"/>
</dbReference>
<reference evidence="3 4" key="1">
    <citation type="journal article" date="2011" name="J. Gen. Appl. Microbiol.">
        <title>Draft genome sequencing of the enigmatic basidiomycete Mixia osmundae.</title>
        <authorList>
            <person name="Nishida H."/>
            <person name="Nagatsuka Y."/>
            <person name="Sugiyama J."/>
        </authorList>
    </citation>
    <scope>NUCLEOTIDE SEQUENCE [LARGE SCALE GENOMIC DNA]</scope>
    <source>
        <strain evidence="4">CBS 9802 / IAM 14324 / JCM 22182 / KY 12970</strain>
    </source>
</reference>
<feature type="transmembrane region" description="Helical" evidence="1">
    <location>
        <begin position="493"/>
        <end position="517"/>
    </location>
</feature>
<feature type="transmembrane region" description="Helical" evidence="1">
    <location>
        <begin position="52"/>
        <end position="77"/>
    </location>
</feature>
<feature type="transmembrane region" description="Helical" evidence="1">
    <location>
        <begin position="421"/>
        <end position="443"/>
    </location>
</feature>
<dbReference type="Pfam" id="PF20152">
    <property type="entry name" value="DUF6534"/>
    <property type="match status" value="2"/>
</dbReference>
<sequence>MLSNFASGYLGPASARGFLFSCCINIFLLGSSLCQLYEYFQRFPSDQPIFKALTALLGIINFVDAICLAHLVDFIFIKRWGNRPGLEGFFWQFDYNVVCLLITSVCVQLFYAWRLSVLTRPRIWPVVVVICLAMLNLGVGIATLILVFLVPAPTQVGSIVWVFTVNLIVPVITDCVIAGLIGWRLSNAASAVKEKNAGDVIQRVIRLTFESNGITAACGIICSLLFIVNGLLVRVVLSKVYFFAYLWTMNSRVETVLQLENVKAQRMMKMGNVSGVNDDQPISGKIEVSQSTSRSYENLSTSAESSSATHYILETDNESSSSMASAGTVPELSPDVVAAIQKSLGAAQSFLIATLCAWFVAGINLHQTWVYFRFFKSDHWAMKAFVITVVIVAAVDTCLLLTVSNFWLIDNFGSPPALDSFAIGLPVHPALLGILTLLVQLFYAYRIYILSRRSIFLPGFVVILAALGCAAGVWTACHLYSAGAFSRDHGGDWVKACSLFLPAAADAVILVSMVVYLREAVAEAASAEDSVLLFNRLWRVSLETNFVTMLLALLSAVLLLVAPAKVYLPIPFVIGQVYQGCCLYSLNSRLNTVVQPTLSAKQDLLAHGGSQPLGTPALDYARLLSELQRPDKFDQGSYPLAPFTSQYMRPELLPCDAETELEFLTAAERHDDCGFSTRAYH</sequence>
<keyword evidence="4" id="KW-1185">Reference proteome</keyword>
<gene>
    <name evidence="3" type="primary">Mo04679</name>
    <name evidence="3" type="ORF">E5Q_04679</name>
</gene>
<proteinExistence type="predicted"/>
<dbReference type="AlphaFoldDB" id="G7E589"/>
<feature type="transmembrane region" description="Helical" evidence="1">
    <location>
        <begin position="158"/>
        <end position="183"/>
    </location>
</feature>
<feature type="transmembrane region" description="Helical" evidence="1">
    <location>
        <begin position="213"/>
        <end position="237"/>
    </location>
</feature>
<dbReference type="InParanoid" id="G7E589"/>
<feature type="transmembrane region" description="Helical" evidence="1">
    <location>
        <begin position="18"/>
        <end position="40"/>
    </location>
</feature>